<dbReference type="Proteomes" id="UP000323522">
    <property type="component" value="Chromosome"/>
</dbReference>
<keyword evidence="4" id="KW-1185">Reference proteome</keyword>
<reference evidence="2 3" key="1">
    <citation type="submission" date="2019-02" db="EMBL/GenBank/DDBJ databases">
        <title>Complete Genome Sequence and Methylome Analysis of Sphaerotilus natans subsp. sulfidivorans D-507.</title>
        <authorList>
            <person name="Fomenkov A."/>
            <person name="Gridneva E."/>
            <person name="Smolyakov D."/>
            <person name="Dubinina G."/>
            <person name="Vincze T."/>
            <person name="Grabovich M."/>
            <person name="Roberts R.J."/>
        </authorList>
    </citation>
    <scope>NUCLEOTIDE SEQUENCE [LARGE SCALE GENOMIC DNA]</scope>
    <source>
        <strain evidence="2 3">D-507</strain>
    </source>
</reference>
<dbReference type="RefSeq" id="WP_149505074.1">
    <property type="nucleotide sequence ID" value="NZ_CP035708.1"/>
</dbReference>
<evidence type="ECO:0000313" key="2">
    <source>
        <dbReference type="EMBL" id="QEN02448.1"/>
    </source>
</evidence>
<evidence type="ECO:0000313" key="1">
    <source>
        <dbReference type="EMBL" id="MET3605343.1"/>
    </source>
</evidence>
<evidence type="ECO:0000313" key="3">
    <source>
        <dbReference type="Proteomes" id="UP000323522"/>
    </source>
</evidence>
<proteinExistence type="predicted"/>
<name>A0A5C1Q4X6_9BURK</name>
<sequence length="178" mass="19302">MMPNPADTPDADDLRAARLLQQALARPGEILEIEPSSPPQPARPFVRQGTGRLSPAMKTVLQALSGHAAPLRLALTTAAEVDPAVWQTPAGTPAMLLIEVPALRDGRSAERTRDDEDPDLTPCLCIDGTRHLSVAGIARHFWRRRPEADPADPGVDLVLCSDRRLVAIGRQSRVWLCS</sequence>
<dbReference type="EMBL" id="CP035708">
    <property type="protein sequence ID" value="QEN02448.1"/>
    <property type="molecule type" value="Genomic_DNA"/>
</dbReference>
<dbReference type="AlphaFoldDB" id="A0A5C1Q4X6"/>
<accession>A0A5C1Q4X6</accession>
<reference evidence="1 4" key="2">
    <citation type="submission" date="2024-06" db="EMBL/GenBank/DDBJ databases">
        <title>Genomic Encyclopedia of Type Strains, Phase IV (KMG-IV): sequencing the most valuable type-strain genomes for metagenomic binning, comparative biology and taxonomic classification.</title>
        <authorList>
            <person name="Goeker M."/>
        </authorList>
    </citation>
    <scope>NUCLEOTIDE SEQUENCE [LARGE SCALE GENOMIC DNA]</scope>
    <source>
        <strain evidence="1 4">D-501</strain>
    </source>
</reference>
<dbReference type="Proteomes" id="UP001549111">
    <property type="component" value="Unassembled WGS sequence"/>
</dbReference>
<organism evidence="2 3">
    <name type="scientific">Sphaerotilus sulfidivorans</name>
    <dbReference type="NCBI Taxonomy" id="639200"/>
    <lineage>
        <taxon>Bacteria</taxon>
        <taxon>Pseudomonadati</taxon>
        <taxon>Pseudomonadota</taxon>
        <taxon>Betaproteobacteria</taxon>
        <taxon>Burkholderiales</taxon>
        <taxon>Sphaerotilaceae</taxon>
        <taxon>Sphaerotilus</taxon>
    </lineage>
</organism>
<protein>
    <submittedName>
        <fullName evidence="1">Alpha-D-ribose 1-methylphosphonate 5-triphosphate synthase subunit PhnH</fullName>
    </submittedName>
</protein>
<dbReference type="EMBL" id="JBEPLS010000015">
    <property type="protein sequence ID" value="MET3605343.1"/>
    <property type="molecule type" value="Genomic_DNA"/>
</dbReference>
<dbReference type="KEGG" id="snn:EWH46_17925"/>
<dbReference type="InterPro" id="IPR038058">
    <property type="entry name" value="PhnH-like_sp"/>
</dbReference>
<evidence type="ECO:0000313" key="4">
    <source>
        <dbReference type="Proteomes" id="UP001549111"/>
    </source>
</evidence>
<gene>
    <name evidence="1" type="ORF">ABIC99_003172</name>
    <name evidence="2" type="ORF">EWH46_17925</name>
</gene>
<dbReference type="SUPFAM" id="SSF159709">
    <property type="entry name" value="PhnH-like"/>
    <property type="match status" value="1"/>
</dbReference>